<keyword evidence="5" id="KW-0677">Repeat</keyword>
<dbReference type="FunFam" id="3.40.50.300:FF:000127">
    <property type="entry name" value="Ribose import ATP-binding protein RbsA"/>
    <property type="match status" value="1"/>
</dbReference>
<dbReference type="GO" id="GO:0005524">
    <property type="term" value="F:ATP binding"/>
    <property type="evidence" value="ECO:0007669"/>
    <property type="project" value="UniProtKB-KW"/>
</dbReference>
<dbReference type="PANTHER" id="PTHR43790:SF9">
    <property type="entry name" value="GALACTOFURANOSE TRANSPORTER ATP-BINDING PROTEIN YTFR"/>
    <property type="match status" value="1"/>
</dbReference>
<dbReference type="PROSITE" id="PS00211">
    <property type="entry name" value="ABC_TRANSPORTER_1"/>
    <property type="match status" value="1"/>
</dbReference>
<dbReference type="GO" id="GO:0005886">
    <property type="term" value="C:plasma membrane"/>
    <property type="evidence" value="ECO:0007669"/>
    <property type="project" value="UniProtKB-SubCell"/>
</dbReference>
<feature type="domain" description="ABC transporter" evidence="10">
    <location>
        <begin position="6"/>
        <end position="243"/>
    </location>
</feature>
<dbReference type="Pfam" id="PF00005">
    <property type="entry name" value="ABC_tran"/>
    <property type="match status" value="2"/>
</dbReference>
<dbReference type="Gene3D" id="3.40.50.300">
    <property type="entry name" value="P-loop containing nucleotide triphosphate hydrolases"/>
    <property type="match status" value="2"/>
</dbReference>
<keyword evidence="4" id="KW-0762">Sugar transport</keyword>
<keyword evidence="3" id="KW-1003">Cell membrane</keyword>
<dbReference type="EMBL" id="FWDM01000019">
    <property type="protein sequence ID" value="SLM12720.1"/>
    <property type="molecule type" value="Genomic_DNA"/>
</dbReference>
<keyword evidence="2" id="KW-0813">Transport</keyword>
<dbReference type="SMART" id="SM00382">
    <property type="entry name" value="AAA"/>
    <property type="match status" value="2"/>
</dbReference>
<feature type="domain" description="ABC transporter" evidence="10">
    <location>
        <begin position="254"/>
        <end position="497"/>
    </location>
</feature>
<keyword evidence="6" id="KW-0547">Nucleotide-binding</keyword>
<dbReference type="InterPro" id="IPR003593">
    <property type="entry name" value="AAA+_ATPase"/>
</dbReference>
<dbReference type="CDD" id="cd03216">
    <property type="entry name" value="ABC_Carb_Monos_I"/>
    <property type="match status" value="1"/>
</dbReference>
<dbReference type="AlphaFoldDB" id="A0A3P3XIH7"/>
<reference evidence="11" key="1">
    <citation type="submission" date="2017-02" db="EMBL/GenBank/DDBJ databases">
        <authorList>
            <person name="Regsiter A."/>
            <person name="William W."/>
        </authorList>
    </citation>
    <scope>NUCLEOTIDE SEQUENCE</scope>
    <source>
        <strain evidence="11">Bib</strain>
    </source>
</reference>
<proteinExistence type="predicted"/>
<dbReference type="SUPFAM" id="SSF52540">
    <property type="entry name" value="P-loop containing nucleoside triphosphate hydrolases"/>
    <property type="match status" value="2"/>
</dbReference>
<evidence type="ECO:0000259" key="10">
    <source>
        <dbReference type="PROSITE" id="PS50893"/>
    </source>
</evidence>
<evidence type="ECO:0000256" key="1">
    <source>
        <dbReference type="ARBA" id="ARBA00004202"/>
    </source>
</evidence>
<sequence>MAEYILELRHISKYFPGVQALKDVHFQLKPAEIHAIMGENGAGKSTLIKIITGVYQPDEGEIYFNGERIHFKSPLDAQRLGIAAVYQHVACFPDLSVLENIFLGHESFDPVTRKIRWRELRKKAEILLQSLDADFSPSTTMGNLSIAQQQIVEIAKALSVDAKILIMDEPTAPLSRRECEDLYHIVETLRDKGVSIIFISHRIEDMYRLAERVTVLRDGNYIATWDVPGLEQSRLVQGMVGREITQYFPSRHATIGEEIFRVEGLSRTGFFKNISFSVRRGEIVALTGLVGAGRTEICESIYGIAPRDSGRFFLEGKEITINTPAEALMQGIGYLPEDRMKQGLVLDWDLIRNITLASLRSFCKNGFMQPSKERDMALSLADNLKVKASNIYAKAATLSGGNQQKLIVAKLLTSKLKLIILDEPTKGVDVGAKTEIYRIMNQLAEEGYGIIMISSEMPEVLGMSDRIVVIREGRKSAEFETPNASQQAILESAMTANGREAHAIAG</sequence>
<evidence type="ECO:0000256" key="6">
    <source>
        <dbReference type="ARBA" id="ARBA00022741"/>
    </source>
</evidence>
<keyword evidence="8" id="KW-1278">Translocase</keyword>
<evidence type="ECO:0000256" key="8">
    <source>
        <dbReference type="ARBA" id="ARBA00022967"/>
    </source>
</evidence>
<name>A0A3P3XIH7_9SPIR</name>
<dbReference type="CDD" id="cd03215">
    <property type="entry name" value="ABC_Carb_Monos_II"/>
    <property type="match status" value="1"/>
</dbReference>
<organism evidence="11">
    <name type="scientific">uncultured spirochete</name>
    <dbReference type="NCBI Taxonomy" id="156406"/>
    <lineage>
        <taxon>Bacteria</taxon>
        <taxon>Pseudomonadati</taxon>
        <taxon>Spirochaetota</taxon>
        <taxon>Spirochaetia</taxon>
        <taxon>Spirochaetales</taxon>
        <taxon>environmental samples</taxon>
    </lineage>
</organism>
<keyword evidence="9" id="KW-0472">Membrane</keyword>
<evidence type="ECO:0000256" key="2">
    <source>
        <dbReference type="ARBA" id="ARBA00022448"/>
    </source>
</evidence>
<evidence type="ECO:0000256" key="4">
    <source>
        <dbReference type="ARBA" id="ARBA00022597"/>
    </source>
</evidence>
<accession>A0A3P3XIH7</accession>
<evidence type="ECO:0000256" key="5">
    <source>
        <dbReference type="ARBA" id="ARBA00022737"/>
    </source>
</evidence>
<dbReference type="GO" id="GO:0016887">
    <property type="term" value="F:ATP hydrolysis activity"/>
    <property type="evidence" value="ECO:0007669"/>
    <property type="project" value="InterPro"/>
</dbReference>
<evidence type="ECO:0000256" key="3">
    <source>
        <dbReference type="ARBA" id="ARBA00022475"/>
    </source>
</evidence>
<keyword evidence="7 11" id="KW-0067">ATP-binding</keyword>
<evidence type="ECO:0000256" key="9">
    <source>
        <dbReference type="ARBA" id="ARBA00023136"/>
    </source>
</evidence>
<protein>
    <submittedName>
        <fullName evidence="11">Fused D-ribose transporter subunits of ABC superfamily: ATP-binding components</fullName>
    </submittedName>
</protein>
<dbReference type="InterPro" id="IPR017871">
    <property type="entry name" value="ABC_transporter-like_CS"/>
</dbReference>
<dbReference type="PROSITE" id="PS50893">
    <property type="entry name" value="ABC_TRANSPORTER_2"/>
    <property type="match status" value="2"/>
</dbReference>
<comment type="subcellular location">
    <subcellularLocation>
        <location evidence="1">Cell membrane</location>
        <topology evidence="1">Peripheral membrane protein</topology>
    </subcellularLocation>
</comment>
<evidence type="ECO:0000313" key="11">
    <source>
        <dbReference type="EMBL" id="SLM12720.1"/>
    </source>
</evidence>
<evidence type="ECO:0000256" key="7">
    <source>
        <dbReference type="ARBA" id="ARBA00022840"/>
    </source>
</evidence>
<dbReference type="PANTHER" id="PTHR43790">
    <property type="entry name" value="CARBOHYDRATE TRANSPORT ATP-BINDING PROTEIN MG119-RELATED"/>
    <property type="match status" value="1"/>
</dbReference>
<dbReference type="InterPro" id="IPR050107">
    <property type="entry name" value="ABC_carbohydrate_import_ATPase"/>
</dbReference>
<gene>
    <name evidence="11" type="primary">rbsA</name>
    <name evidence="11" type="ORF">SPIROBIBN47_260022</name>
</gene>
<dbReference type="InterPro" id="IPR003439">
    <property type="entry name" value="ABC_transporter-like_ATP-bd"/>
</dbReference>
<dbReference type="InterPro" id="IPR027417">
    <property type="entry name" value="P-loop_NTPase"/>
</dbReference>